<protein>
    <submittedName>
        <fullName evidence="2">HET-domain-containing protein</fullName>
    </submittedName>
</protein>
<reference evidence="2" key="1">
    <citation type="journal article" date="2020" name="Stud. Mycol.">
        <title>101 Dothideomycetes genomes: a test case for predicting lifestyles and emergence of pathogens.</title>
        <authorList>
            <person name="Haridas S."/>
            <person name="Albert R."/>
            <person name="Binder M."/>
            <person name="Bloem J."/>
            <person name="Labutti K."/>
            <person name="Salamov A."/>
            <person name="Andreopoulos B."/>
            <person name="Baker S."/>
            <person name="Barry K."/>
            <person name="Bills G."/>
            <person name="Bluhm B."/>
            <person name="Cannon C."/>
            <person name="Castanera R."/>
            <person name="Culley D."/>
            <person name="Daum C."/>
            <person name="Ezra D."/>
            <person name="Gonzalez J."/>
            <person name="Henrissat B."/>
            <person name="Kuo A."/>
            <person name="Liang C."/>
            <person name="Lipzen A."/>
            <person name="Lutzoni F."/>
            <person name="Magnuson J."/>
            <person name="Mondo S."/>
            <person name="Nolan M."/>
            <person name="Ohm R."/>
            <person name="Pangilinan J."/>
            <person name="Park H.-J."/>
            <person name="Ramirez L."/>
            <person name="Alfaro M."/>
            <person name="Sun H."/>
            <person name="Tritt A."/>
            <person name="Yoshinaga Y."/>
            <person name="Zwiers L.-H."/>
            <person name="Turgeon B."/>
            <person name="Goodwin S."/>
            <person name="Spatafora J."/>
            <person name="Crous P."/>
            <person name="Grigoriev I."/>
        </authorList>
    </citation>
    <scope>NUCLEOTIDE SEQUENCE</scope>
    <source>
        <strain evidence="2">CBS 115976</strain>
    </source>
</reference>
<sequence length="565" mass="63166">MLKLLRRTKKPSPLQLSIPEPQCSLCGDLLRFDERTGPIVSSIFGWDTDAVEAARMSKCEICKFCCAALDSIVSAEDITELQDMVVRATVNTSKSRVADTKVFRKHETKLRIQIESGRLTRRRTEWTIYLQKRSLALPFVRLPDKLTSRCFGNTGSPAAASWAKMEIDKCYAKHSICAGRKGNQPSKPKQKRLLPKRVIQLLENGKLRLNETAPNERDVYACLSHCWGGKQALTTTLATLPEHLKNVDVDSLPRTFKDAITFLRYLNIKYIWIDSLCIVQDSREDWFQESGNMAGIYANSFLTLAATRASNGEVGLFSDTVSVELNCGKSELLLCRLPNHPIPGSVTNEDFPLLSRGWVAQEILLSPRILHFCNGDLILECVEDIVCSCGESIKNLNGMKDKMWATSEEIPAHSTRTIRALLYQSSKHAAIKSKASVITTAEPSYFRAWREFASRYSKLSLTFQSDRLPAMAGLVHRFAAGYGKTDAKALGTTYAAGVWEENLHNDLLWFMPNIVKPQARAEGTTAPSWSWVSCGSVVAWLTPTAGAELWFQVVDVSKVRSCQRT</sequence>
<dbReference type="Pfam" id="PF06985">
    <property type="entry name" value="HET"/>
    <property type="match status" value="1"/>
</dbReference>
<dbReference type="Proteomes" id="UP000799302">
    <property type="component" value="Unassembled WGS sequence"/>
</dbReference>
<organism evidence="2 3">
    <name type="scientific">Microthyrium microscopicum</name>
    <dbReference type="NCBI Taxonomy" id="703497"/>
    <lineage>
        <taxon>Eukaryota</taxon>
        <taxon>Fungi</taxon>
        <taxon>Dikarya</taxon>
        <taxon>Ascomycota</taxon>
        <taxon>Pezizomycotina</taxon>
        <taxon>Dothideomycetes</taxon>
        <taxon>Dothideomycetes incertae sedis</taxon>
        <taxon>Microthyriales</taxon>
        <taxon>Microthyriaceae</taxon>
        <taxon>Microthyrium</taxon>
    </lineage>
</organism>
<evidence type="ECO:0000259" key="1">
    <source>
        <dbReference type="Pfam" id="PF06985"/>
    </source>
</evidence>
<keyword evidence="3" id="KW-1185">Reference proteome</keyword>
<accession>A0A6A6UEU3</accession>
<proteinExistence type="predicted"/>
<dbReference type="PANTHER" id="PTHR33112">
    <property type="entry name" value="DOMAIN PROTEIN, PUTATIVE-RELATED"/>
    <property type="match status" value="1"/>
</dbReference>
<gene>
    <name evidence="2" type="ORF">BT63DRAFT_423095</name>
</gene>
<dbReference type="OrthoDB" id="3486565at2759"/>
<dbReference type="AlphaFoldDB" id="A0A6A6UEU3"/>
<evidence type="ECO:0000313" key="2">
    <source>
        <dbReference type="EMBL" id="KAF2670799.1"/>
    </source>
</evidence>
<name>A0A6A6UEU3_9PEZI</name>
<dbReference type="EMBL" id="MU004233">
    <property type="protein sequence ID" value="KAF2670799.1"/>
    <property type="molecule type" value="Genomic_DNA"/>
</dbReference>
<feature type="domain" description="Heterokaryon incompatibility" evidence="1">
    <location>
        <begin position="220"/>
        <end position="362"/>
    </location>
</feature>
<evidence type="ECO:0000313" key="3">
    <source>
        <dbReference type="Proteomes" id="UP000799302"/>
    </source>
</evidence>
<dbReference type="PANTHER" id="PTHR33112:SF9">
    <property type="entry name" value="HETEROKARYON INCOMPATIBILITY DOMAIN-CONTAINING PROTEIN"/>
    <property type="match status" value="1"/>
</dbReference>
<dbReference type="InterPro" id="IPR010730">
    <property type="entry name" value="HET"/>
</dbReference>